<comment type="caution">
    <text evidence="3">The sequence shown here is derived from an EMBL/GenBank/DDBJ whole genome shotgun (WGS) entry which is preliminary data.</text>
</comment>
<evidence type="ECO:0000256" key="1">
    <source>
        <dbReference type="ARBA" id="ARBA00006484"/>
    </source>
</evidence>
<reference evidence="3 4" key="1">
    <citation type="journal article" date="2019" name="Environ. Microbiol.">
        <title>Species interactions and distinct microbial communities in high Arctic permafrost affected cryosols are associated with the CH4 and CO2 gas fluxes.</title>
        <authorList>
            <person name="Altshuler I."/>
            <person name="Hamel J."/>
            <person name="Turney S."/>
            <person name="Magnuson E."/>
            <person name="Levesque R."/>
            <person name="Greer C."/>
            <person name="Whyte L.G."/>
        </authorList>
    </citation>
    <scope>NUCLEOTIDE SEQUENCE [LARGE SCALE GENOMIC DNA]</scope>
    <source>
        <strain evidence="3 4">E4</strain>
    </source>
</reference>
<protein>
    <submittedName>
        <fullName evidence="3">SDR family NAD(P)-dependent oxidoreductase</fullName>
    </submittedName>
</protein>
<accession>A0A502GPN1</accession>
<dbReference type="InterPro" id="IPR036291">
    <property type="entry name" value="NAD(P)-bd_dom_sf"/>
</dbReference>
<dbReference type="GO" id="GO:0016020">
    <property type="term" value="C:membrane"/>
    <property type="evidence" value="ECO:0007669"/>
    <property type="project" value="TreeGrafter"/>
</dbReference>
<proteinExistence type="inferred from homology"/>
<dbReference type="GO" id="GO:0016491">
    <property type="term" value="F:oxidoreductase activity"/>
    <property type="evidence" value="ECO:0007669"/>
    <property type="project" value="UniProtKB-KW"/>
</dbReference>
<evidence type="ECO:0000313" key="3">
    <source>
        <dbReference type="EMBL" id="TPG63844.1"/>
    </source>
</evidence>
<name>A0A502GPN1_9GAMM</name>
<dbReference type="RefSeq" id="WP_140470370.1">
    <property type="nucleotide sequence ID" value="NZ_RCZD01000002.1"/>
</dbReference>
<dbReference type="PROSITE" id="PS00061">
    <property type="entry name" value="ADH_SHORT"/>
    <property type="match status" value="1"/>
</dbReference>
<keyword evidence="4" id="KW-1185">Reference proteome</keyword>
<evidence type="ECO:0000256" key="2">
    <source>
        <dbReference type="ARBA" id="ARBA00023002"/>
    </source>
</evidence>
<dbReference type="PANTHER" id="PTHR44196:SF1">
    <property type="entry name" value="DEHYDROGENASE_REDUCTASE SDR FAMILY MEMBER 7B"/>
    <property type="match status" value="1"/>
</dbReference>
<dbReference type="Pfam" id="PF00106">
    <property type="entry name" value="adh_short"/>
    <property type="match status" value="1"/>
</dbReference>
<evidence type="ECO:0000313" key="4">
    <source>
        <dbReference type="Proteomes" id="UP000317663"/>
    </source>
</evidence>
<dbReference type="Gene3D" id="3.40.50.720">
    <property type="entry name" value="NAD(P)-binding Rossmann-like Domain"/>
    <property type="match status" value="1"/>
</dbReference>
<dbReference type="PRINTS" id="PR00081">
    <property type="entry name" value="GDHRDH"/>
</dbReference>
<comment type="similarity">
    <text evidence="1">Belongs to the short-chain dehydrogenases/reductases (SDR) family.</text>
</comment>
<sequence>MSHVLITGASSGIGKQLALDYAADGWKVTACGREHARLEALNMANPAIDTLSFDMTDLTLARQALAWIQADLIILCAGTCEYLDNGVVDAEKVTRVMNTNVIGPINCLDALLPGLQTGARVVLVGSTASLVPLPRAEAYGASKAALAYFARSLALDLAPRGIHVSFVMPGFVKTPLTERNDFPMPMMVSAEKASQYIRDGLARQASEIAFPPLFAWLLKTVTLLPLAWQKRLTQRLVR</sequence>
<gene>
    <name evidence="3" type="ORF">EAH77_03150</name>
</gene>
<dbReference type="AlphaFoldDB" id="A0A502GPN1"/>
<dbReference type="OrthoDB" id="9810734at2"/>
<dbReference type="InterPro" id="IPR020904">
    <property type="entry name" value="Sc_DH/Rdtase_CS"/>
</dbReference>
<dbReference type="Proteomes" id="UP000317663">
    <property type="component" value="Unassembled WGS sequence"/>
</dbReference>
<dbReference type="EMBL" id="RCZD01000002">
    <property type="protein sequence ID" value="TPG63844.1"/>
    <property type="molecule type" value="Genomic_DNA"/>
</dbReference>
<keyword evidence="2" id="KW-0560">Oxidoreductase</keyword>
<dbReference type="SUPFAM" id="SSF51735">
    <property type="entry name" value="NAD(P)-binding Rossmann-fold domains"/>
    <property type="match status" value="1"/>
</dbReference>
<dbReference type="PANTHER" id="PTHR44196">
    <property type="entry name" value="DEHYDROGENASE/REDUCTASE SDR FAMILY MEMBER 7B"/>
    <property type="match status" value="1"/>
</dbReference>
<dbReference type="InterPro" id="IPR002347">
    <property type="entry name" value="SDR_fam"/>
</dbReference>
<organism evidence="3 4">
    <name type="scientific">Ewingella americana</name>
    <dbReference type="NCBI Taxonomy" id="41202"/>
    <lineage>
        <taxon>Bacteria</taxon>
        <taxon>Pseudomonadati</taxon>
        <taxon>Pseudomonadota</taxon>
        <taxon>Gammaproteobacteria</taxon>
        <taxon>Enterobacterales</taxon>
        <taxon>Yersiniaceae</taxon>
        <taxon>Ewingella</taxon>
    </lineage>
</organism>